<evidence type="ECO:0000256" key="3">
    <source>
        <dbReference type="ARBA" id="ARBA00023015"/>
    </source>
</evidence>
<sequence>MSLTKSDLTNKIRSKVGLTSAESLTYVNSFFDLIKSEAEIDGQVKLTGFGSFLIKEKKRRKGRNPQTGEPIYISERKVLKFKSSVVLKSKINKKYKNGSGR</sequence>
<keyword evidence="6" id="KW-0233">DNA recombination</keyword>
<keyword evidence="5" id="KW-0804">Transcription</keyword>
<dbReference type="GO" id="GO:0006355">
    <property type="term" value="P:regulation of DNA-templated transcription"/>
    <property type="evidence" value="ECO:0007669"/>
    <property type="project" value="InterPro"/>
</dbReference>
<evidence type="ECO:0000313" key="8">
    <source>
        <dbReference type="EMBL" id="RZD14858.1"/>
    </source>
</evidence>
<dbReference type="Proteomes" id="UP000320813">
    <property type="component" value="Unassembled WGS sequence"/>
</dbReference>
<keyword evidence="3" id="KW-0805">Transcription regulation</keyword>
<dbReference type="InterPro" id="IPR010992">
    <property type="entry name" value="IHF-like_DNA-bd_dom_sf"/>
</dbReference>
<dbReference type="InterPro" id="IPR020816">
    <property type="entry name" value="Histone-like_DNA-bd_CS"/>
</dbReference>
<evidence type="ECO:0000313" key="9">
    <source>
        <dbReference type="Proteomes" id="UP000320813"/>
    </source>
</evidence>
<evidence type="ECO:0000256" key="2">
    <source>
        <dbReference type="ARBA" id="ARBA00022845"/>
    </source>
</evidence>
<reference evidence="8 9" key="1">
    <citation type="submission" date="2019-01" db="EMBL/GenBank/DDBJ databases">
        <title>Insights into ecological role of a new deltaproteobacterial order Candidatus Sinidesulfobacterales (Sva0485) by metagenomics and metatranscriptomics.</title>
        <authorList>
            <person name="Tan S."/>
            <person name="Liu J."/>
            <person name="Fang Y."/>
            <person name="Hedlund B.P."/>
            <person name="Lian Z.H."/>
            <person name="Huang L.Y."/>
            <person name="Li J.T."/>
            <person name="Huang L.N."/>
            <person name="Li W.J."/>
            <person name="Jiang H.C."/>
            <person name="Dong H.L."/>
            <person name="Shu W.S."/>
        </authorList>
    </citation>
    <scope>NUCLEOTIDE SEQUENCE [LARGE SCALE GENOMIC DNA]</scope>
    <source>
        <strain evidence="8">AP3</strain>
    </source>
</reference>
<keyword evidence="2" id="KW-0810">Translation regulation</keyword>
<dbReference type="InterPro" id="IPR005684">
    <property type="entry name" value="IHF_alpha"/>
</dbReference>
<dbReference type="AlphaFoldDB" id="A0A519BCA0"/>
<comment type="similarity">
    <text evidence="7">Belongs to the bacterial histone-like protein family.</text>
</comment>
<dbReference type="GO" id="GO:0003677">
    <property type="term" value="F:DNA binding"/>
    <property type="evidence" value="ECO:0007669"/>
    <property type="project" value="UniProtKB-KW"/>
</dbReference>
<dbReference type="GO" id="GO:0009893">
    <property type="term" value="P:positive regulation of metabolic process"/>
    <property type="evidence" value="ECO:0007669"/>
    <property type="project" value="UniProtKB-ARBA"/>
</dbReference>
<dbReference type="Gene3D" id="4.10.520.10">
    <property type="entry name" value="IHF-like DNA-binding proteins"/>
    <property type="match status" value="1"/>
</dbReference>
<gene>
    <name evidence="8" type="ORF">EVJ47_00815</name>
</gene>
<dbReference type="InterPro" id="IPR000119">
    <property type="entry name" value="Hist_DNA-bd"/>
</dbReference>
<accession>A0A519BCA0</accession>
<evidence type="ECO:0000256" key="6">
    <source>
        <dbReference type="ARBA" id="ARBA00023172"/>
    </source>
</evidence>
<dbReference type="PROSITE" id="PS00045">
    <property type="entry name" value="HISTONE_LIKE"/>
    <property type="match status" value="1"/>
</dbReference>
<dbReference type="GO" id="GO:0006417">
    <property type="term" value="P:regulation of translation"/>
    <property type="evidence" value="ECO:0007669"/>
    <property type="project" value="UniProtKB-KW"/>
</dbReference>
<organism evidence="8 9">
    <name type="scientific">Candidatus Acidulodesulfobacterium ferriphilum</name>
    <dbReference type="NCBI Taxonomy" id="2597223"/>
    <lineage>
        <taxon>Bacteria</taxon>
        <taxon>Deltaproteobacteria</taxon>
        <taxon>Candidatus Acidulodesulfobacterales</taxon>
        <taxon>Candidatus Acidulodesulfobacterium</taxon>
    </lineage>
</organism>
<evidence type="ECO:0000256" key="1">
    <source>
        <dbReference type="ARBA" id="ARBA00018329"/>
    </source>
</evidence>
<dbReference type="GO" id="GO:0006310">
    <property type="term" value="P:DNA recombination"/>
    <property type="evidence" value="ECO:0007669"/>
    <property type="project" value="UniProtKB-KW"/>
</dbReference>
<dbReference type="GO" id="GO:0030527">
    <property type="term" value="F:structural constituent of chromatin"/>
    <property type="evidence" value="ECO:0007669"/>
    <property type="project" value="InterPro"/>
</dbReference>
<dbReference type="SUPFAM" id="SSF47729">
    <property type="entry name" value="IHF-like DNA-binding proteins"/>
    <property type="match status" value="1"/>
</dbReference>
<protein>
    <recommendedName>
        <fullName evidence="1">Integration host factor subunit alpha</fullName>
    </recommendedName>
</protein>
<comment type="caution">
    <text evidence="8">The sequence shown here is derived from an EMBL/GenBank/DDBJ whole genome shotgun (WGS) entry which is preliminary data.</text>
</comment>
<name>A0A519BCA0_9DELT</name>
<dbReference type="CDD" id="cd13835">
    <property type="entry name" value="IHF_A"/>
    <property type="match status" value="1"/>
</dbReference>
<proteinExistence type="inferred from homology"/>
<dbReference type="GO" id="GO:0005829">
    <property type="term" value="C:cytosol"/>
    <property type="evidence" value="ECO:0007669"/>
    <property type="project" value="TreeGrafter"/>
</dbReference>
<dbReference type="PANTHER" id="PTHR33175:SF2">
    <property type="entry name" value="INTEGRATION HOST FACTOR SUBUNIT ALPHA"/>
    <property type="match status" value="1"/>
</dbReference>
<dbReference type="PANTHER" id="PTHR33175">
    <property type="entry name" value="DNA-BINDING PROTEIN HU"/>
    <property type="match status" value="1"/>
</dbReference>
<evidence type="ECO:0000256" key="5">
    <source>
        <dbReference type="ARBA" id="ARBA00023163"/>
    </source>
</evidence>
<evidence type="ECO:0000256" key="7">
    <source>
        <dbReference type="RuleBase" id="RU003939"/>
    </source>
</evidence>
<keyword evidence="4" id="KW-0238">DNA-binding</keyword>
<dbReference type="PRINTS" id="PR01727">
    <property type="entry name" value="DNABINDINGHU"/>
</dbReference>
<dbReference type="Pfam" id="PF00216">
    <property type="entry name" value="Bac_DNA_binding"/>
    <property type="match status" value="1"/>
</dbReference>
<evidence type="ECO:0000256" key="4">
    <source>
        <dbReference type="ARBA" id="ARBA00023125"/>
    </source>
</evidence>
<dbReference type="SMART" id="SM00411">
    <property type="entry name" value="BHL"/>
    <property type="match status" value="1"/>
</dbReference>
<dbReference type="EMBL" id="SGBD01000001">
    <property type="protein sequence ID" value="RZD14858.1"/>
    <property type="molecule type" value="Genomic_DNA"/>
</dbReference>